<keyword evidence="5 6" id="KW-0472">Membrane</keyword>
<evidence type="ECO:0000313" key="9">
    <source>
        <dbReference type="Proteomes" id="UP000179219"/>
    </source>
</evidence>
<feature type="transmembrane region" description="Helical" evidence="6">
    <location>
        <begin position="149"/>
        <end position="170"/>
    </location>
</feature>
<evidence type="ECO:0000256" key="1">
    <source>
        <dbReference type="ARBA" id="ARBA00004651"/>
    </source>
</evidence>
<gene>
    <name evidence="8" type="ORF">A2159_02470</name>
</gene>
<feature type="transmembrane region" description="Helical" evidence="6">
    <location>
        <begin position="273"/>
        <end position="295"/>
    </location>
</feature>
<dbReference type="Proteomes" id="UP000179219">
    <property type="component" value="Unassembled WGS sequence"/>
</dbReference>
<feature type="transmembrane region" description="Helical" evidence="6">
    <location>
        <begin position="176"/>
        <end position="198"/>
    </location>
</feature>
<evidence type="ECO:0000256" key="5">
    <source>
        <dbReference type="ARBA" id="ARBA00023136"/>
    </source>
</evidence>
<proteinExistence type="predicted"/>
<accession>A0A1F7X6G3</accession>
<evidence type="ECO:0000313" key="8">
    <source>
        <dbReference type="EMBL" id="OGM10676.1"/>
    </source>
</evidence>
<evidence type="ECO:0000259" key="7">
    <source>
        <dbReference type="Pfam" id="PF03772"/>
    </source>
</evidence>
<feature type="transmembrane region" description="Helical" evidence="6">
    <location>
        <begin position="335"/>
        <end position="355"/>
    </location>
</feature>
<keyword evidence="4 6" id="KW-1133">Transmembrane helix</keyword>
<dbReference type="InterPro" id="IPR004477">
    <property type="entry name" value="ComEC_N"/>
</dbReference>
<evidence type="ECO:0000256" key="6">
    <source>
        <dbReference type="SAM" id="Phobius"/>
    </source>
</evidence>
<dbReference type="NCBIfam" id="TIGR00360">
    <property type="entry name" value="ComEC_N-term"/>
    <property type="match status" value="1"/>
</dbReference>
<dbReference type="PANTHER" id="PTHR30619:SF1">
    <property type="entry name" value="RECOMBINATION PROTEIN 2"/>
    <property type="match status" value="1"/>
</dbReference>
<keyword evidence="2" id="KW-1003">Cell membrane</keyword>
<dbReference type="AlphaFoldDB" id="A0A1F7X6G3"/>
<feature type="transmembrane region" description="Helical" evidence="6">
    <location>
        <begin position="219"/>
        <end position="238"/>
    </location>
</feature>
<feature type="transmembrane region" description="Helical" evidence="6">
    <location>
        <begin position="244"/>
        <end position="261"/>
    </location>
</feature>
<evidence type="ECO:0000256" key="3">
    <source>
        <dbReference type="ARBA" id="ARBA00022692"/>
    </source>
</evidence>
<evidence type="ECO:0000256" key="2">
    <source>
        <dbReference type="ARBA" id="ARBA00022475"/>
    </source>
</evidence>
<dbReference type="EMBL" id="MGFP01000001">
    <property type="protein sequence ID" value="OGM10676.1"/>
    <property type="molecule type" value="Genomic_DNA"/>
</dbReference>
<organism evidence="8 9">
    <name type="scientific">Candidatus Woesebacteria bacterium RBG_13_34_9</name>
    <dbReference type="NCBI Taxonomy" id="1802477"/>
    <lineage>
        <taxon>Bacteria</taxon>
        <taxon>Candidatus Woeseibacteriota</taxon>
    </lineage>
</organism>
<reference evidence="8 9" key="1">
    <citation type="journal article" date="2016" name="Nat. Commun.">
        <title>Thousands of microbial genomes shed light on interconnected biogeochemical processes in an aquifer system.</title>
        <authorList>
            <person name="Anantharaman K."/>
            <person name="Brown C.T."/>
            <person name="Hug L.A."/>
            <person name="Sharon I."/>
            <person name="Castelle C.J."/>
            <person name="Probst A.J."/>
            <person name="Thomas B.C."/>
            <person name="Singh A."/>
            <person name="Wilkins M.J."/>
            <person name="Karaoz U."/>
            <person name="Brodie E.L."/>
            <person name="Williams K.H."/>
            <person name="Hubbard S.S."/>
            <person name="Banfield J.F."/>
        </authorList>
    </citation>
    <scope>NUCLEOTIDE SEQUENCE [LARGE SCALE GENOMIC DNA]</scope>
</reference>
<feature type="transmembrane region" description="Helical" evidence="6">
    <location>
        <begin position="307"/>
        <end position="328"/>
    </location>
</feature>
<name>A0A1F7X6G3_9BACT</name>
<comment type="subcellular location">
    <subcellularLocation>
        <location evidence="1">Cell membrane</location>
        <topology evidence="1">Multi-pass membrane protein</topology>
    </subcellularLocation>
</comment>
<protein>
    <recommendedName>
        <fullName evidence="7">ComEC/Rec2-related protein domain-containing protein</fullName>
    </recommendedName>
</protein>
<keyword evidence="3 6" id="KW-0812">Transmembrane</keyword>
<dbReference type="Pfam" id="PF03772">
    <property type="entry name" value="Competence"/>
    <property type="match status" value="1"/>
</dbReference>
<feature type="domain" description="ComEC/Rec2-related protein" evidence="7">
    <location>
        <begin position="126"/>
        <end position="354"/>
    </location>
</feature>
<dbReference type="InterPro" id="IPR052159">
    <property type="entry name" value="Competence_DNA_uptake"/>
</dbReference>
<feature type="transmembrane region" description="Helical" evidence="6">
    <location>
        <begin position="6"/>
        <end position="24"/>
    </location>
</feature>
<comment type="caution">
    <text evidence="8">The sequence shown here is derived from an EMBL/GenBank/DDBJ whole genome shotgun (WGS) entry which is preliminary data.</text>
</comment>
<dbReference type="PANTHER" id="PTHR30619">
    <property type="entry name" value="DNA INTERNALIZATION/COMPETENCE PROTEIN COMEC/REC2"/>
    <property type="match status" value="1"/>
</dbReference>
<evidence type="ECO:0000256" key="4">
    <source>
        <dbReference type="ARBA" id="ARBA00022989"/>
    </source>
</evidence>
<dbReference type="GO" id="GO:0005886">
    <property type="term" value="C:plasma membrane"/>
    <property type="evidence" value="ECO:0007669"/>
    <property type="project" value="UniProtKB-SubCell"/>
</dbReference>
<sequence>MRRLIWIFLFLLAVIRIVLYFRSLPHHPDGTRLRISNRLASEPIKYENSQRLSLSGFKFYLPLYIQIDYGDKLIVEGVVKGNKLLNVKLIKVITGDSFLFNFRNKLLDYYKKNLPYPHSSLISGVVIGAKSDIGNDFWDKLKKSGTAHVVVASGMNVTLVAGFLITFLTLFLARPIALPIVFIGVWFYAVLSGFDAPIIRASIMGSLTFLAQMLGRLKLSLRVLNITALIMLIIWPFWIVDLGFWLSFMATLSIIMFEPKFRKIFRIFPKFLRTDFSTTVSAQIGVAPILFYYFGQFNLLSPFVNMATLWTIPYITVIGIIGGILGLVYQPLGKIILLISYPLTSWFIFIVRMFGK</sequence>